<keyword evidence="8" id="KW-0206">Cytoskeleton</keyword>
<feature type="region of interest" description="Disordered" evidence="11">
    <location>
        <begin position="1301"/>
        <end position="1322"/>
    </location>
</feature>
<evidence type="ECO:0000256" key="4">
    <source>
        <dbReference type="ARBA" id="ARBA00022490"/>
    </source>
</evidence>
<evidence type="ECO:0000256" key="5">
    <source>
        <dbReference type="ARBA" id="ARBA00022692"/>
    </source>
</evidence>
<evidence type="ECO:0000256" key="11">
    <source>
        <dbReference type="SAM" id="MobiDB-lite"/>
    </source>
</evidence>
<evidence type="ECO:0000313" key="13">
    <source>
        <dbReference type="EMBL" id="CAH2299792.1"/>
    </source>
</evidence>
<organism evidence="13 14">
    <name type="scientific">Pelobates cultripes</name>
    <name type="common">Western spadefoot toad</name>
    <dbReference type="NCBI Taxonomy" id="61616"/>
    <lineage>
        <taxon>Eukaryota</taxon>
        <taxon>Metazoa</taxon>
        <taxon>Chordata</taxon>
        <taxon>Craniata</taxon>
        <taxon>Vertebrata</taxon>
        <taxon>Euteleostomi</taxon>
        <taxon>Amphibia</taxon>
        <taxon>Batrachia</taxon>
        <taxon>Anura</taxon>
        <taxon>Pelobatoidea</taxon>
        <taxon>Pelobatidae</taxon>
        <taxon>Pelobates</taxon>
    </lineage>
</organism>
<feature type="region of interest" description="Disordered" evidence="11">
    <location>
        <begin position="1075"/>
        <end position="1094"/>
    </location>
</feature>
<evidence type="ECO:0000256" key="2">
    <source>
        <dbReference type="ARBA" id="ARBA00004162"/>
    </source>
</evidence>
<dbReference type="InterPro" id="IPR022076">
    <property type="entry name" value="Limbin"/>
</dbReference>
<reference evidence="13" key="1">
    <citation type="submission" date="2022-03" db="EMBL/GenBank/DDBJ databases">
        <authorList>
            <person name="Alioto T."/>
            <person name="Alioto T."/>
            <person name="Gomez Garrido J."/>
        </authorList>
    </citation>
    <scope>NUCLEOTIDE SEQUENCE</scope>
</reference>
<evidence type="ECO:0000256" key="3">
    <source>
        <dbReference type="ARBA" id="ARBA00022475"/>
    </source>
</evidence>
<keyword evidence="7 12" id="KW-0472">Membrane</keyword>
<evidence type="ECO:0000256" key="9">
    <source>
        <dbReference type="ARBA" id="ARBA00023273"/>
    </source>
</evidence>
<accession>A0AAD1SEA9</accession>
<name>A0AAD1SEA9_PELCU</name>
<dbReference type="GO" id="GO:0098797">
    <property type="term" value="C:plasma membrane protein complex"/>
    <property type="evidence" value="ECO:0007669"/>
    <property type="project" value="TreeGrafter"/>
</dbReference>
<dbReference type="EMBL" id="OW240917">
    <property type="protein sequence ID" value="CAH2299792.1"/>
    <property type="molecule type" value="Genomic_DNA"/>
</dbReference>
<feature type="region of interest" description="Disordered" evidence="11">
    <location>
        <begin position="116"/>
        <end position="141"/>
    </location>
</feature>
<dbReference type="PANTHER" id="PTHR16795">
    <property type="entry name" value="LIMBIN/ELLIS-VAN CREVELD PROTEIN"/>
    <property type="match status" value="1"/>
</dbReference>
<protein>
    <submittedName>
        <fullName evidence="13">Limbin isoform X1</fullName>
    </submittedName>
</protein>
<dbReference type="Proteomes" id="UP001295444">
    <property type="component" value="Chromosome 06"/>
</dbReference>
<evidence type="ECO:0000256" key="7">
    <source>
        <dbReference type="ARBA" id="ARBA00023136"/>
    </source>
</evidence>
<keyword evidence="4" id="KW-0963">Cytoplasm</keyword>
<dbReference type="InterPro" id="IPR026501">
    <property type="entry name" value="Limbin/EVC"/>
</dbReference>
<comment type="subcellular location">
    <subcellularLocation>
        <location evidence="2">Cell membrane</location>
        <topology evidence="2">Single-pass membrane protein</topology>
    </subcellularLocation>
    <subcellularLocation>
        <location evidence="1">Cytoplasm</location>
        <location evidence="1">Cytoskeleton</location>
        <location evidence="1">Cilium basal body</location>
    </subcellularLocation>
</comment>
<evidence type="ECO:0000256" key="10">
    <source>
        <dbReference type="SAM" id="Coils"/>
    </source>
</evidence>
<sequence length="1322" mass="153050">MAFWMESHCYWHRGSHCLGQALYITFLILLCAQPYSVSMQSINTFTTDLCAEPQLSMGGYPYNDKCGHRAKSTDEFGFCLNQMYETLPARFPSPYTKMGCHSDTCDKLIEGVSQKHLKTGKRRETHETGLHPGQKSASDLEDSSSFLVSSAPGSLWSHSIFAGMSSWLKRTLVKRATFTSQSQRQDVSLLVNGVIFQKCASVNSLEDPQTASISLVTNLTDVSSSAVNLSNLVLQDNIVDVIVKDVSYNISSSVDGIQTYRKEFLKAGEYFLIKYTLSLNMTAVKDGMELLLPAQLAYQNSSQITATFRDVANFTITAQQNLKVLPNNGIHGAGFVIAFFVSFILTCVIFAILYYTKRLNWRFTRKLHKVNCEEQSEPLQTKTSDSANEDFLITDRMIDILAFDESDNMLQALDDSEIANLPHADAYLEHCRMHIYKDSMEIMIRSMSVVGDLTSQEEKRLTIALIEHWLNLEKRIQEEHQRKMVALTAECNLDTRKQMDMQYRKQKAASEEAEEIMKHVGEKSLAEYRLVLDKLHGLEQSEMKRLLLCKQEEEFAKAYRQLNICHRNELHNIYFDQMQDSVSRGKIKPDVQRVLMENYLKVQTEQEDLLDFMQAIKKYHMNKRLAVRKNLIYNIQLCDSRSRCLLNTAATQIASLINKTERAGHMTESQVEMLLQKAQAEVIKVKQKLENVLKAEKRKLHQKLSTRRKRHLVQTLKEQKKEQSTIQDVCRSSKDVRHYLEHWKKLFSDQCQELDEVFEQHDNDAVVELKALKCNLTEKAIEDLCLIQNTVIMQDMLKLNVPRSHLQQVIEEHKRDTARLAQQLEKEETDKANDSSTSLESTKRNLDDEVKLTIKEQKNLRNWEHLLLIRILQIPLSLCNEDINKIRQEFQSGFSQMDISLALPKIQGRRLLQTYLAEWRHEQLHNLDQRLIEMEMQSFSKMKKHPQDKTVEVLKKSVEDKILIYETQITDDKIKQARGELLLQRVHQLKAREYKLGEFITSIQFQLINYKFKALEIHTALLHLQALLLEEISRSQILAKSEYGQLLEVQINEIRDIDQNLDTWIHKEVLPNKPVANDKMNASTDSNEEPDMPLSSALRSALNKRRYIINHNRERMQREEIEYALFEDQEDKALMDIFLRLYNQDVRLAAYLTKRAKLPEEMLHRVLNLLLPSSLENEILSVLYSVGHKYSGNATETDSNEDEADSWRKRKYQELWTVIEKRLKEGLGNPEVEKTTVSGRKKRSILKKKRLRPVKRVSFTHTENFSKLIQSCETFGSAEAIDLPDTGEKLFIFTAPSESPNSYTKSKKKRNFLNSIRTTTTH</sequence>
<keyword evidence="3" id="KW-1003">Cell membrane</keyword>
<keyword evidence="10" id="KW-0175">Coiled coil</keyword>
<feature type="compositionally biased region" description="Polar residues" evidence="11">
    <location>
        <begin position="1312"/>
        <end position="1322"/>
    </location>
</feature>
<evidence type="ECO:0000256" key="12">
    <source>
        <dbReference type="SAM" id="Phobius"/>
    </source>
</evidence>
<evidence type="ECO:0000256" key="8">
    <source>
        <dbReference type="ARBA" id="ARBA00023212"/>
    </source>
</evidence>
<dbReference type="GO" id="GO:0060170">
    <property type="term" value="C:ciliary membrane"/>
    <property type="evidence" value="ECO:0007669"/>
    <property type="project" value="TreeGrafter"/>
</dbReference>
<dbReference type="Pfam" id="PF12297">
    <property type="entry name" value="EVC2_like"/>
    <property type="match status" value="1"/>
</dbReference>
<evidence type="ECO:0000256" key="6">
    <source>
        <dbReference type="ARBA" id="ARBA00022989"/>
    </source>
</evidence>
<feature type="coiled-coil region" evidence="10">
    <location>
        <begin position="675"/>
        <end position="706"/>
    </location>
</feature>
<proteinExistence type="predicted"/>
<evidence type="ECO:0000256" key="1">
    <source>
        <dbReference type="ARBA" id="ARBA00004120"/>
    </source>
</evidence>
<keyword evidence="6 12" id="KW-1133">Transmembrane helix</keyword>
<dbReference type="PANTHER" id="PTHR16795:SF14">
    <property type="entry name" value="LIMBIN"/>
    <property type="match status" value="1"/>
</dbReference>
<dbReference type="GO" id="GO:0007224">
    <property type="term" value="P:smoothened signaling pathway"/>
    <property type="evidence" value="ECO:0007669"/>
    <property type="project" value="InterPro"/>
</dbReference>
<keyword evidence="9" id="KW-0966">Cell projection</keyword>
<feature type="transmembrane region" description="Helical" evidence="12">
    <location>
        <begin position="333"/>
        <end position="356"/>
    </location>
</feature>
<keyword evidence="14" id="KW-1185">Reference proteome</keyword>
<evidence type="ECO:0000313" key="14">
    <source>
        <dbReference type="Proteomes" id="UP001295444"/>
    </source>
</evidence>
<keyword evidence="5 12" id="KW-0812">Transmembrane</keyword>
<gene>
    <name evidence="13" type="ORF">PECUL_23A020384</name>
</gene>